<dbReference type="EMBL" id="QSGO01000031">
    <property type="protein sequence ID" value="RHB29658.1"/>
    <property type="molecule type" value="Genomic_DNA"/>
</dbReference>
<evidence type="ECO:0000313" key="1">
    <source>
        <dbReference type="EMBL" id="RHB29658.1"/>
    </source>
</evidence>
<sequence>MNSKLEKILMQEASNTNRIYLHYRPQHEHWVAYEQSALNLLSLAPLLLPDEEIFSDAEIRLRYATINFEQMDRYNLPAYCTLLGDDIMVLGTELPLEEN</sequence>
<reference evidence="1 2" key="1">
    <citation type="submission" date="2018-08" db="EMBL/GenBank/DDBJ databases">
        <title>A genome reference for cultivated species of the human gut microbiota.</title>
        <authorList>
            <person name="Zou Y."/>
            <person name="Xue W."/>
            <person name="Luo G."/>
        </authorList>
    </citation>
    <scope>NUCLEOTIDE SEQUENCE [LARGE SCALE GENOMIC DNA]</scope>
    <source>
        <strain evidence="1 2">AM40-30BH</strain>
    </source>
</reference>
<gene>
    <name evidence="1" type="ORF">DW888_19685</name>
</gene>
<proteinExistence type="predicted"/>
<name>A0A413V7U2_9BACE</name>
<accession>A0A413V7U2</accession>
<evidence type="ECO:0000313" key="2">
    <source>
        <dbReference type="Proteomes" id="UP000284379"/>
    </source>
</evidence>
<dbReference type="AlphaFoldDB" id="A0A413V7U2"/>
<organism evidence="1 2">
    <name type="scientific">Bacteroides nordii</name>
    <dbReference type="NCBI Taxonomy" id="291645"/>
    <lineage>
        <taxon>Bacteria</taxon>
        <taxon>Pseudomonadati</taxon>
        <taxon>Bacteroidota</taxon>
        <taxon>Bacteroidia</taxon>
        <taxon>Bacteroidales</taxon>
        <taxon>Bacteroidaceae</taxon>
        <taxon>Bacteroides</taxon>
    </lineage>
</organism>
<comment type="caution">
    <text evidence="1">The sequence shown here is derived from an EMBL/GenBank/DDBJ whole genome shotgun (WGS) entry which is preliminary data.</text>
</comment>
<dbReference type="RefSeq" id="WP_122202285.1">
    <property type="nucleotide sequence ID" value="NZ_CABJFV010000031.1"/>
</dbReference>
<dbReference type="Proteomes" id="UP000284379">
    <property type="component" value="Unassembled WGS sequence"/>
</dbReference>
<protein>
    <submittedName>
        <fullName evidence="1">Uncharacterized protein</fullName>
    </submittedName>
</protein>